<evidence type="ECO:0000313" key="2">
    <source>
        <dbReference type="EMBL" id="CAI4017752.1"/>
    </source>
</evidence>
<evidence type="ECO:0000313" key="3">
    <source>
        <dbReference type="EMBL" id="CAL4805064.1"/>
    </source>
</evidence>
<dbReference type="EMBL" id="CAMXCT030006655">
    <property type="protein sequence ID" value="CAL4805064.1"/>
    <property type="molecule type" value="Genomic_DNA"/>
</dbReference>
<feature type="compositionally biased region" description="Low complexity" evidence="1">
    <location>
        <begin position="682"/>
        <end position="692"/>
    </location>
</feature>
<feature type="region of interest" description="Disordered" evidence="1">
    <location>
        <begin position="87"/>
        <end position="289"/>
    </location>
</feature>
<evidence type="ECO:0000313" key="4">
    <source>
        <dbReference type="Proteomes" id="UP001152797"/>
    </source>
</evidence>
<feature type="compositionally biased region" description="Low complexity" evidence="1">
    <location>
        <begin position="12"/>
        <end position="27"/>
    </location>
</feature>
<feature type="compositionally biased region" description="Pro residues" evidence="1">
    <location>
        <begin position="28"/>
        <end position="37"/>
    </location>
</feature>
<sequence length="739" mass="78845">MDNAMGDDDAPSTDMDSSSSSSTNVTKSPPPRSPPKSPGINAPPKSPGSAKSWPPAIDAKAWRPKEIAAMMAEDGWPNQAAMALQALGAPKATFEDMAEDSPTSPPDGDPQSPPPYVPPAIGRMVPKTPPKRPPLAAKKSAQAPKHQAELAATSSTSSAPVPAVPVHQAKAKQPGSQAPPQAASQGGYPASQASRQATKAMPIASPDVPRTPATASQPSQHSTPASSSHAKHLPLLPANAPQSEPKAPPSQPKAPQTPPKKPAKAKQTPSGPSSWKQGQPGKSKPAGKATGWKNKLAFFTKYWIAQNFDVTTNAIVQFTTDLEQGQTRMQGITSKAMIAPPRSWQGNAYSLVHHYNQQNWAKIDGMIATWRADPHFDQLVITSEAMREELSHLAALHQKRPGSPVVQGMAATWCGKVEAVTSWTSHGILELINHIDTLSLPDGMKAKFHECLEKLTIGSSQALKVIKAGQVIHNLPAYMSQTDWTKLETNATLYDHMHVIAKRLATMAVVSLRENTKAQAVALSLYCQSQLGKPEPNAMTIHNCLADFQALHSQSTNKMLQTSQVARGTTHAMCDEKTSKELLQELLAKHDKSAQVNFATGGPCSSHSLAEHRPVATPQATLFADHGEPKLPEAEKTHENTPSLDSRAKPPNLQAMEEDAFKQLQKGKCKAMKRPASKMDLAAASQATSKQKAASHAKAKPAAKTKAKAKTVPKLKGKARLPGIGPGRAAWKAHFGKPK</sequence>
<dbReference type="EMBL" id="CAMXCT020006655">
    <property type="protein sequence ID" value="CAL1171127.1"/>
    <property type="molecule type" value="Genomic_DNA"/>
</dbReference>
<gene>
    <name evidence="2" type="ORF">C1SCF055_LOCUS42372</name>
</gene>
<feature type="compositionally biased region" description="Pro residues" evidence="1">
    <location>
        <begin position="246"/>
        <end position="260"/>
    </location>
</feature>
<reference evidence="3 4" key="2">
    <citation type="submission" date="2024-05" db="EMBL/GenBank/DDBJ databases">
        <authorList>
            <person name="Chen Y."/>
            <person name="Shah S."/>
            <person name="Dougan E. K."/>
            <person name="Thang M."/>
            <person name="Chan C."/>
        </authorList>
    </citation>
    <scope>NUCLEOTIDE SEQUENCE [LARGE SCALE GENOMIC DNA]</scope>
</reference>
<feature type="compositionally biased region" description="Polar residues" evidence="1">
    <location>
        <begin position="213"/>
        <end position="228"/>
    </location>
</feature>
<comment type="caution">
    <text evidence="2">The sequence shown here is derived from an EMBL/GenBank/DDBJ whole genome shotgun (WGS) entry which is preliminary data.</text>
</comment>
<dbReference type="Proteomes" id="UP001152797">
    <property type="component" value="Unassembled WGS sequence"/>
</dbReference>
<dbReference type="AlphaFoldDB" id="A0A9P1M2W3"/>
<protein>
    <submittedName>
        <fullName evidence="2">Uncharacterized protein</fullName>
    </submittedName>
</protein>
<evidence type="ECO:0000256" key="1">
    <source>
        <dbReference type="SAM" id="MobiDB-lite"/>
    </source>
</evidence>
<feature type="compositionally biased region" description="Pro residues" evidence="1">
    <location>
        <begin position="103"/>
        <end position="118"/>
    </location>
</feature>
<accession>A0A9P1M2W3</accession>
<feature type="compositionally biased region" description="Polar residues" evidence="1">
    <location>
        <begin position="174"/>
        <end position="184"/>
    </location>
</feature>
<feature type="region of interest" description="Disordered" evidence="1">
    <location>
        <begin position="680"/>
        <end position="739"/>
    </location>
</feature>
<feature type="compositionally biased region" description="Low complexity" evidence="1">
    <location>
        <begin position="151"/>
        <end position="166"/>
    </location>
</feature>
<dbReference type="EMBL" id="CAMXCT010006655">
    <property type="protein sequence ID" value="CAI4017752.1"/>
    <property type="molecule type" value="Genomic_DNA"/>
</dbReference>
<name>A0A9P1M2W3_9DINO</name>
<feature type="compositionally biased region" description="Basic residues" evidence="1">
    <location>
        <begin position="693"/>
        <end position="719"/>
    </location>
</feature>
<reference evidence="2" key="1">
    <citation type="submission" date="2022-10" db="EMBL/GenBank/DDBJ databases">
        <authorList>
            <person name="Chen Y."/>
            <person name="Dougan E. K."/>
            <person name="Chan C."/>
            <person name="Rhodes N."/>
            <person name="Thang M."/>
        </authorList>
    </citation>
    <scope>NUCLEOTIDE SEQUENCE</scope>
</reference>
<feature type="compositionally biased region" description="Acidic residues" evidence="1">
    <location>
        <begin position="1"/>
        <end position="11"/>
    </location>
</feature>
<organism evidence="2">
    <name type="scientific">Cladocopium goreaui</name>
    <dbReference type="NCBI Taxonomy" id="2562237"/>
    <lineage>
        <taxon>Eukaryota</taxon>
        <taxon>Sar</taxon>
        <taxon>Alveolata</taxon>
        <taxon>Dinophyceae</taxon>
        <taxon>Suessiales</taxon>
        <taxon>Symbiodiniaceae</taxon>
        <taxon>Cladocopium</taxon>
    </lineage>
</organism>
<feature type="region of interest" description="Disordered" evidence="1">
    <location>
        <begin position="1"/>
        <end position="61"/>
    </location>
</feature>
<keyword evidence="4" id="KW-1185">Reference proteome</keyword>
<proteinExistence type="predicted"/>